<proteinExistence type="predicted"/>
<evidence type="ECO:0000313" key="2">
    <source>
        <dbReference type="Proteomes" id="UP000813423"/>
    </source>
</evidence>
<gene>
    <name evidence="1" type="ORF">KXV57_002246</name>
</gene>
<name>A0A8H4I3I5_ASPFM</name>
<dbReference type="AlphaFoldDB" id="A0A8H4I3I5"/>
<reference evidence="1" key="1">
    <citation type="submission" date="2021-08" db="EMBL/GenBank/DDBJ databases">
        <title>Global Aspergillus fumigatus from environmental and clinical sources.</title>
        <authorList>
            <person name="Barber A."/>
            <person name="Sae-Ong T."/>
        </authorList>
    </citation>
    <scope>NUCLEOTIDE SEQUENCE</scope>
    <source>
        <strain evidence="1">NRZ-2016-071</strain>
    </source>
</reference>
<dbReference type="Proteomes" id="UP000813423">
    <property type="component" value="Unassembled WGS sequence"/>
</dbReference>
<accession>A0A8H4I3I5</accession>
<organism evidence="1 2">
    <name type="scientific">Aspergillus fumigatus</name>
    <name type="common">Neosartorya fumigata</name>
    <dbReference type="NCBI Taxonomy" id="746128"/>
    <lineage>
        <taxon>Eukaryota</taxon>
        <taxon>Fungi</taxon>
        <taxon>Dikarya</taxon>
        <taxon>Ascomycota</taxon>
        <taxon>Pezizomycotina</taxon>
        <taxon>Eurotiomycetes</taxon>
        <taxon>Eurotiomycetidae</taxon>
        <taxon>Eurotiales</taxon>
        <taxon>Aspergillaceae</taxon>
        <taxon>Aspergillus</taxon>
        <taxon>Aspergillus subgen. Fumigati</taxon>
    </lineage>
</organism>
<dbReference type="SUPFAM" id="SSF56059">
    <property type="entry name" value="Glutathione synthetase ATP-binding domain-like"/>
    <property type="match status" value="1"/>
</dbReference>
<protein>
    <submittedName>
        <fullName evidence="1">Uncharacterized protein</fullName>
    </submittedName>
</protein>
<sequence length="490" mass="55536">MKKPVSSFSSICFPESSDNLTQPWEVAPEARSALLEKYHRELEKCSPRDTWVADAHQKSAPYPILGNEAHQRQLADLSEALVLAITDIVQRWWSDVHARFPERMPIDPLEEKLLRWMEGLGADVLRPYRFVQGSWRPDFLLESSEDPEQIENYRICEINARFFSNGFLFTAFGQQALINMGIEKYGLKGATDPEKVITGLNKLVNPSLPLHIAKGEEYGFDTHMWVPYLQQNLAMDVKVIPPENLRLVPAATPGGYKLYCLSSPDSKQPQVTNEVGECLEEIHQLGLELHQRELLAMSYEMLQQISLRCFNDLRTVFLVHDKRMLGLVLEELDSLVSRNVISLHQANILNRGLVHTIIPGSTKLENFIATCQSDTLFKDKHMLKPVRSGKGKGILFGDQISQDEWLSILQGMRDPFLENGKTTYVVQTQIQQRRYDVLLEEGKGIGNFPLIGTFHITHGVFLGLGLWRSGPGRICALSRGGSWLCTVIQQ</sequence>
<comment type="caution">
    <text evidence="1">The sequence shown here is derived from an EMBL/GenBank/DDBJ whole genome shotgun (WGS) entry which is preliminary data.</text>
</comment>
<dbReference type="EMBL" id="JAIBSC010000015">
    <property type="protein sequence ID" value="KAH1909146.1"/>
    <property type="molecule type" value="Genomic_DNA"/>
</dbReference>
<evidence type="ECO:0000313" key="1">
    <source>
        <dbReference type="EMBL" id="KAH1909146.1"/>
    </source>
</evidence>